<reference evidence="2 3" key="1">
    <citation type="submission" date="2016-11" db="EMBL/GenBank/DDBJ databases">
        <authorList>
            <person name="Jaros S."/>
            <person name="Januszkiewicz K."/>
            <person name="Wedrychowicz H."/>
        </authorList>
    </citation>
    <scope>NUCLEOTIDE SEQUENCE [LARGE SCALE GENOMIC DNA]</scope>
    <source>
        <strain evidence="2 3">DSM 25660</strain>
    </source>
</reference>
<proteinExistence type="predicted"/>
<dbReference type="RefSeq" id="WP_073363262.1">
    <property type="nucleotide sequence ID" value="NZ_FQVQ01000008.1"/>
</dbReference>
<feature type="coiled-coil region" evidence="1">
    <location>
        <begin position="8"/>
        <end position="49"/>
    </location>
</feature>
<evidence type="ECO:0000313" key="3">
    <source>
        <dbReference type="Proteomes" id="UP000184147"/>
    </source>
</evidence>
<dbReference type="OrthoDB" id="1467932at2"/>
<protein>
    <submittedName>
        <fullName evidence="2">Uncharacterized protein</fullName>
    </submittedName>
</protein>
<keyword evidence="3" id="KW-1185">Reference proteome</keyword>
<dbReference type="AlphaFoldDB" id="A0A1M5BE67"/>
<accession>A0A1M5BE67</accession>
<dbReference type="EMBL" id="FQVQ01000008">
    <property type="protein sequence ID" value="SHF40809.1"/>
    <property type="molecule type" value="Genomic_DNA"/>
</dbReference>
<organism evidence="2 3">
    <name type="scientific">Flavobacterium fontis</name>
    <dbReference type="NCBI Taxonomy" id="1124188"/>
    <lineage>
        <taxon>Bacteria</taxon>
        <taxon>Pseudomonadati</taxon>
        <taxon>Bacteroidota</taxon>
        <taxon>Flavobacteriia</taxon>
        <taxon>Flavobacteriales</taxon>
        <taxon>Flavobacteriaceae</taxon>
        <taxon>Flavobacterium</taxon>
    </lineage>
</organism>
<evidence type="ECO:0000256" key="1">
    <source>
        <dbReference type="SAM" id="Coils"/>
    </source>
</evidence>
<evidence type="ECO:0000313" key="2">
    <source>
        <dbReference type="EMBL" id="SHF40809.1"/>
    </source>
</evidence>
<gene>
    <name evidence="2" type="ORF">SAMN05444377_10848</name>
</gene>
<name>A0A1M5BE67_9FLAO</name>
<sequence>MSEIKEIIDALEKKVLRLCAKVDDLEQKNRALQQQLQGSTQSLAQQQATHAQLVKDFEALKMTNSLLGSEEYKRDTKLKINALIREIDYCIAQLAD</sequence>
<dbReference type="Proteomes" id="UP000184147">
    <property type="component" value="Unassembled WGS sequence"/>
</dbReference>
<dbReference type="STRING" id="1124188.SAMN05444377_10848"/>
<keyword evidence="1" id="KW-0175">Coiled coil</keyword>